<sequence length="73" mass="8033">MAQEFVTYGFNCQNITGRDDMNEIQDYLNKMTGERTVPRVFVGKECVGGGSDVKALDKSGKLEGMLKSIGLLQ</sequence>
<dbReference type="PROSITE" id="PS51354">
    <property type="entry name" value="GLUTAREDOXIN_2"/>
    <property type="match status" value="1"/>
</dbReference>
<name>A0A8C7VUA8_ONCMY</name>
<accession>A0A8C7VUA8</accession>
<dbReference type="Pfam" id="PF00462">
    <property type="entry name" value="Glutaredoxin"/>
    <property type="match status" value="1"/>
</dbReference>
<dbReference type="PANTHER" id="PTHR46185">
    <property type="entry name" value="GLUTAREDOXIN-1"/>
    <property type="match status" value="1"/>
</dbReference>
<keyword evidence="2" id="KW-0249">Electron transport</keyword>
<dbReference type="InterPro" id="IPR014025">
    <property type="entry name" value="Glutaredoxin_subgr"/>
</dbReference>
<dbReference type="GO" id="GO:0015038">
    <property type="term" value="F:glutathione disulfide oxidoreductase activity"/>
    <property type="evidence" value="ECO:0007669"/>
    <property type="project" value="TreeGrafter"/>
</dbReference>
<dbReference type="InterPro" id="IPR047185">
    <property type="entry name" value="GLRX1"/>
</dbReference>
<keyword evidence="1" id="KW-0813">Transport</keyword>
<dbReference type="Proteomes" id="UP000694395">
    <property type="component" value="Chromosome 6"/>
</dbReference>
<feature type="domain" description="Glutaredoxin" evidence="3">
    <location>
        <begin position="20"/>
        <end position="47"/>
    </location>
</feature>
<dbReference type="GeneTree" id="ENSGT01110000269129"/>
<evidence type="ECO:0000313" key="4">
    <source>
        <dbReference type="Ensembl" id="ENSOMYP00000047587.1"/>
    </source>
</evidence>
<reference evidence="4" key="1">
    <citation type="submission" date="2020-07" db="EMBL/GenBank/DDBJ databases">
        <title>A long reads based de novo assembly of the rainbow trout Arlee double haploid line genome.</title>
        <authorList>
            <person name="Gao G."/>
            <person name="Palti Y."/>
        </authorList>
    </citation>
    <scope>NUCLEOTIDE SEQUENCE [LARGE SCALE GENOMIC DNA]</scope>
</reference>
<dbReference type="InterPro" id="IPR036249">
    <property type="entry name" value="Thioredoxin-like_sf"/>
</dbReference>
<keyword evidence="5" id="KW-1185">Reference proteome</keyword>
<dbReference type="PRINTS" id="PR00160">
    <property type="entry name" value="GLUTAREDOXIN"/>
</dbReference>
<evidence type="ECO:0000259" key="3">
    <source>
        <dbReference type="Pfam" id="PF00462"/>
    </source>
</evidence>
<dbReference type="GO" id="GO:0005739">
    <property type="term" value="C:mitochondrion"/>
    <property type="evidence" value="ECO:0007669"/>
    <property type="project" value="TreeGrafter"/>
</dbReference>
<dbReference type="InterPro" id="IPR002109">
    <property type="entry name" value="Glutaredoxin"/>
</dbReference>
<dbReference type="Ensembl" id="ENSOMYT00000051770.2">
    <property type="protein sequence ID" value="ENSOMYP00000047587.1"/>
    <property type="gene ID" value="ENSOMYG00000021708.2"/>
</dbReference>
<dbReference type="SUPFAM" id="SSF52833">
    <property type="entry name" value="Thioredoxin-like"/>
    <property type="match status" value="1"/>
</dbReference>
<evidence type="ECO:0000256" key="2">
    <source>
        <dbReference type="ARBA" id="ARBA00022982"/>
    </source>
</evidence>
<evidence type="ECO:0000313" key="5">
    <source>
        <dbReference type="Proteomes" id="UP000694395"/>
    </source>
</evidence>
<dbReference type="PANTHER" id="PTHR46185:SF1">
    <property type="entry name" value="GLUTAREDOXIN-1"/>
    <property type="match status" value="1"/>
</dbReference>
<protein>
    <recommendedName>
        <fullName evidence="3">Glutaredoxin domain-containing protein</fullName>
    </recommendedName>
</protein>
<organism evidence="4 5">
    <name type="scientific">Oncorhynchus mykiss</name>
    <name type="common">Rainbow trout</name>
    <name type="synonym">Salmo gairdneri</name>
    <dbReference type="NCBI Taxonomy" id="8022"/>
    <lineage>
        <taxon>Eukaryota</taxon>
        <taxon>Metazoa</taxon>
        <taxon>Chordata</taxon>
        <taxon>Craniata</taxon>
        <taxon>Vertebrata</taxon>
        <taxon>Euteleostomi</taxon>
        <taxon>Actinopterygii</taxon>
        <taxon>Neopterygii</taxon>
        <taxon>Teleostei</taxon>
        <taxon>Protacanthopterygii</taxon>
        <taxon>Salmoniformes</taxon>
        <taxon>Salmonidae</taxon>
        <taxon>Salmoninae</taxon>
        <taxon>Oncorhynchus</taxon>
    </lineage>
</organism>
<dbReference type="AlphaFoldDB" id="A0A8C7VUA8"/>
<evidence type="ECO:0000256" key="1">
    <source>
        <dbReference type="ARBA" id="ARBA00022448"/>
    </source>
</evidence>
<dbReference type="Gene3D" id="3.40.30.10">
    <property type="entry name" value="Glutaredoxin"/>
    <property type="match status" value="1"/>
</dbReference>
<reference evidence="4" key="3">
    <citation type="submission" date="2025-09" db="UniProtKB">
        <authorList>
            <consortium name="Ensembl"/>
        </authorList>
    </citation>
    <scope>IDENTIFICATION</scope>
</reference>
<reference evidence="4" key="2">
    <citation type="submission" date="2025-08" db="UniProtKB">
        <authorList>
            <consortium name="Ensembl"/>
        </authorList>
    </citation>
    <scope>IDENTIFICATION</scope>
</reference>
<proteinExistence type="predicted"/>